<name>A0AAE1E2I4_9GAST</name>
<sequence>MTSIYRDVVAIINLLWVQVVKSVEGAQDCGNLAESSGDVKGLVPCGTGKGEGGGRLLMYAELRIAGSQHVGAAAVVGENKVTAGSKQARGGVGHDANRCQTDKQDHGLRHPLEPSIRFEYVL</sequence>
<keyword evidence="4" id="KW-1185">Reference proteome</keyword>
<evidence type="ECO:0000256" key="1">
    <source>
        <dbReference type="SAM" id="MobiDB-lite"/>
    </source>
</evidence>
<feature type="chain" id="PRO_5042014013" evidence="2">
    <location>
        <begin position="26"/>
        <end position="122"/>
    </location>
</feature>
<protein>
    <submittedName>
        <fullName evidence="3">Uncharacterized protein</fullName>
    </submittedName>
</protein>
<keyword evidence="2" id="KW-0732">Signal</keyword>
<accession>A0AAE1E2I4</accession>
<proteinExistence type="predicted"/>
<evidence type="ECO:0000313" key="3">
    <source>
        <dbReference type="EMBL" id="KAK3791896.1"/>
    </source>
</evidence>
<reference evidence="3" key="1">
    <citation type="journal article" date="2023" name="G3 (Bethesda)">
        <title>A reference genome for the long-term kleptoplast-retaining sea slug Elysia crispata morphotype clarki.</title>
        <authorList>
            <person name="Eastman K.E."/>
            <person name="Pendleton A.L."/>
            <person name="Shaikh M.A."/>
            <person name="Suttiyut T."/>
            <person name="Ogas R."/>
            <person name="Tomko P."/>
            <person name="Gavelis G."/>
            <person name="Widhalm J.R."/>
            <person name="Wisecaver J.H."/>
        </authorList>
    </citation>
    <scope>NUCLEOTIDE SEQUENCE</scope>
    <source>
        <strain evidence="3">ECLA1</strain>
    </source>
</reference>
<evidence type="ECO:0000313" key="4">
    <source>
        <dbReference type="Proteomes" id="UP001283361"/>
    </source>
</evidence>
<comment type="caution">
    <text evidence="3">The sequence shown here is derived from an EMBL/GenBank/DDBJ whole genome shotgun (WGS) entry which is preliminary data.</text>
</comment>
<feature type="region of interest" description="Disordered" evidence="1">
    <location>
        <begin position="85"/>
        <end position="110"/>
    </location>
</feature>
<evidence type="ECO:0000256" key="2">
    <source>
        <dbReference type="SAM" id="SignalP"/>
    </source>
</evidence>
<dbReference type="EMBL" id="JAWDGP010001428">
    <property type="protein sequence ID" value="KAK3791896.1"/>
    <property type="molecule type" value="Genomic_DNA"/>
</dbReference>
<feature type="signal peptide" evidence="2">
    <location>
        <begin position="1"/>
        <end position="25"/>
    </location>
</feature>
<feature type="compositionally biased region" description="Basic and acidic residues" evidence="1">
    <location>
        <begin position="95"/>
        <end position="110"/>
    </location>
</feature>
<organism evidence="3 4">
    <name type="scientific">Elysia crispata</name>
    <name type="common">lettuce slug</name>
    <dbReference type="NCBI Taxonomy" id="231223"/>
    <lineage>
        <taxon>Eukaryota</taxon>
        <taxon>Metazoa</taxon>
        <taxon>Spiralia</taxon>
        <taxon>Lophotrochozoa</taxon>
        <taxon>Mollusca</taxon>
        <taxon>Gastropoda</taxon>
        <taxon>Heterobranchia</taxon>
        <taxon>Euthyneura</taxon>
        <taxon>Panpulmonata</taxon>
        <taxon>Sacoglossa</taxon>
        <taxon>Placobranchoidea</taxon>
        <taxon>Plakobranchidae</taxon>
        <taxon>Elysia</taxon>
    </lineage>
</organism>
<gene>
    <name evidence="3" type="ORF">RRG08_026798</name>
</gene>
<dbReference type="Proteomes" id="UP001283361">
    <property type="component" value="Unassembled WGS sequence"/>
</dbReference>
<dbReference type="AlphaFoldDB" id="A0AAE1E2I4"/>